<dbReference type="Proteomes" id="UP000315724">
    <property type="component" value="Chromosome"/>
</dbReference>
<evidence type="ECO:0000313" key="1">
    <source>
        <dbReference type="EMBL" id="QDT34605.1"/>
    </source>
</evidence>
<proteinExistence type="predicted"/>
<organism evidence="1 2">
    <name type="scientific">Thalassoglobus polymorphus</name>
    <dbReference type="NCBI Taxonomy" id="2527994"/>
    <lineage>
        <taxon>Bacteria</taxon>
        <taxon>Pseudomonadati</taxon>
        <taxon>Planctomycetota</taxon>
        <taxon>Planctomycetia</taxon>
        <taxon>Planctomycetales</taxon>
        <taxon>Planctomycetaceae</taxon>
        <taxon>Thalassoglobus</taxon>
    </lineage>
</organism>
<accession>A0A517QSK5</accession>
<evidence type="ECO:0000313" key="2">
    <source>
        <dbReference type="Proteomes" id="UP000315724"/>
    </source>
</evidence>
<reference evidence="1 2" key="1">
    <citation type="submission" date="2019-02" db="EMBL/GenBank/DDBJ databases">
        <title>Deep-cultivation of Planctomycetes and their phenomic and genomic characterization uncovers novel biology.</title>
        <authorList>
            <person name="Wiegand S."/>
            <person name="Jogler M."/>
            <person name="Boedeker C."/>
            <person name="Pinto D."/>
            <person name="Vollmers J."/>
            <person name="Rivas-Marin E."/>
            <person name="Kohn T."/>
            <person name="Peeters S.H."/>
            <person name="Heuer A."/>
            <person name="Rast P."/>
            <person name="Oberbeckmann S."/>
            <person name="Bunk B."/>
            <person name="Jeske O."/>
            <person name="Meyerdierks A."/>
            <person name="Storesund J.E."/>
            <person name="Kallscheuer N."/>
            <person name="Luecker S."/>
            <person name="Lage O.M."/>
            <person name="Pohl T."/>
            <person name="Merkel B.J."/>
            <person name="Hornburger P."/>
            <person name="Mueller R.-W."/>
            <person name="Bruemmer F."/>
            <person name="Labrenz M."/>
            <person name="Spormann A.M."/>
            <person name="Op den Camp H."/>
            <person name="Overmann J."/>
            <person name="Amann R."/>
            <person name="Jetten M.S.M."/>
            <person name="Mascher T."/>
            <person name="Medema M.H."/>
            <person name="Devos D.P."/>
            <person name="Kaster A.-K."/>
            <person name="Ovreas L."/>
            <person name="Rohde M."/>
            <person name="Galperin M.Y."/>
            <person name="Jogler C."/>
        </authorList>
    </citation>
    <scope>NUCLEOTIDE SEQUENCE [LARGE SCALE GENOMIC DNA]</scope>
    <source>
        <strain evidence="1 2">Mal48</strain>
    </source>
</reference>
<protein>
    <submittedName>
        <fullName evidence="1">Uncharacterized protein</fullName>
    </submittedName>
</protein>
<gene>
    <name evidence="1" type="ORF">Mal48_38680</name>
</gene>
<dbReference type="RefSeq" id="WP_145202812.1">
    <property type="nucleotide sequence ID" value="NZ_CP036267.1"/>
</dbReference>
<name>A0A517QSK5_9PLAN</name>
<sequence length="169" mass="19555">MSRVLTGKDQLHKLFSAMTEQTFQIDFGVADPPLIDYLSDLLVRFTRLDVIFKVRNIVGQRLEEVAEMMMEAEHCHNTPKAEIHRHIGDFTLFWTGVYPEALKRLKGFDRKDAMIDYQQQGKRSYFLASQLTGKTTDHASLLLRLSDEFELCSAGLRKVRAEWEQTSTK</sequence>
<keyword evidence="2" id="KW-1185">Reference proteome</keyword>
<dbReference type="OrthoDB" id="7061165at2"/>
<dbReference type="AlphaFoldDB" id="A0A517QSK5"/>
<dbReference type="KEGG" id="tpol:Mal48_38680"/>
<dbReference type="EMBL" id="CP036267">
    <property type="protein sequence ID" value="QDT34605.1"/>
    <property type="molecule type" value="Genomic_DNA"/>
</dbReference>